<dbReference type="PRINTS" id="PR00420">
    <property type="entry name" value="RNGMNOXGNASE"/>
</dbReference>
<dbReference type="GO" id="GO:0016709">
    <property type="term" value="F:oxidoreductase activity, acting on paired donors, with incorporation or reduction of molecular oxygen, NAD(P)H as one donor, and incorporation of one atom of oxygen"/>
    <property type="evidence" value="ECO:0007669"/>
    <property type="project" value="UniProtKB-ARBA"/>
</dbReference>
<dbReference type="RefSeq" id="WP_071802723.1">
    <property type="nucleotide sequence ID" value="NZ_MEIA01000003.1"/>
</dbReference>
<dbReference type="Pfam" id="PF01494">
    <property type="entry name" value="FAD_binding_3"/>
    <property type="match status" value="1"/>
</dbReference>
<comment type="cofactor">
    <cofactor evidence="1">
        <name>FAD</name>
        <dbReference type="ChEBI" id="CHEBI:57692"/>
    </cofactor>
</comment>
<dbReference type="InterPro" id="IPR050641">
    <property type="entry name" value="RIFMO-like"/>
</dbReference>
<evidence type="ECO:0000256" key="3">
    <source>
        <dbReference type="ARBA" id="ARBA00022827"/>
    </source>
</evidence>
<dbReference type="InterPro" id="IPR036188">
    <property type="entry name" value="FAD/NAD-bd_sf"/>
</dbReference>
<gene>
    <name evidence="7" type="ORF">BG844_00675</name>
    <name evidence="6" type="ORF">BG844_36900</name>
</gene>
<keyword evidence="2" id="KW-0285">Flavoprotein</keyword>
<proteinExistence type="predicted"/>
<sequence length="519" mass="55924">MSDTSSSTPTASVLVVGGGVVGLSAALFLARHQIPTVLVERHPGTSIHPRAWGWYPRTLELFRSAGLEQEVLHAAAGFADHRLNAKVESLTGRELRSTVLPAAEDLGDLTPSRQISLGQDRLEPLVRAAAERSGARLLFHTEAVDLVQDDDGVTVTVRDRDTGERRTLRARYVIAADGARSPLREKLGVSAHGRGVFRHQVSILFRAPLTEALAGRRFSICQIENPQVSAILGHDDSLTEGTLIVTYKPEAGEAASDFTAERCVQLVRAAVGTPELPVIIRDVLPWDMAALVAERYRAGRVFFAGDSAHVVPPIGGYGANTGVQDAHNLAWKLAAVLHEQAGPGLLDSYERERLPIARGTVEQAQLRLAMRAGFATPEQREQTLDTLEVSLGYRYPGVDGPLFADPASRTGEVGTRAPHVWLDEARTRSVLDLFGPGWTVLAGTCGGGWTDAAQAAAAELSVPVTAHLLPDAPWQRRYGASPQGAVLVRPDGFVAYRWDQDVAEPAKELTAALRTALHR</sequence>
<evidence type="ECO:0000313" key="8">
    <source>
        <dbReference type="Proteomes" id="UP000182486"/>
    </source>
</evidence>
<keyword evidence="7" id="KW-0503">Monooxygenase</keyword>
<dbReference type="Gene3D" id="3.40.30.120">
    <property type="match status" value="1"/>
</dbReference>
<keyword evidence="4" id="KW-0812">Transmembrane</keyword>
<dbReference type="GO" id="GO:0071949">
    <property type="term" value="F:FAD binding"/>
    <property type="evidence" value="ECO:0007669"/>
    <property type="project" value="InterPro"/>
</dbReference>
<feature type="transmembrane region" description="Helical" evidence="4">
    <location>
        <begin position="12"/>
        <end position="30"/>
    </location>
</feature>
<dbReference type="EMBL" id="MEIA01000003">
    <property type="protein sequence ID" value="OJF16174.1"/>
    <property type="molecule type" value="Genomic_DNA"/>
</dbReference>
<reference evidence="7 8" key="1">
    <citation type="submission" date="2016-09" db="EMBL/GenBank/DDBJ databases">
        <title>Couchioplanes caeruleus draft genome sequence.</title>
        <authorList>
            <person name="Sheehan J."/>
            <person name="Caffrey P."/>
        </authorList>
    </citation>
    <scope>NUCLEOTIDE SEQUENCE [LARGE SCALE GENOMIC DNA]</scope>
    <source>
        <strain evidence="7 8">DSM 43634</strain>
    </source>
</reference>
<dbReference type="Gene3D" id="3.50.50.60">
    <property type="entry name" value="FAD/NAD(P)-binding domain"/>
    <property type="match status" value="1"/>
</dbReference>
<dbReference type="SUPFAM" id="SSF51905">
    <property type="entry name" value="FAD/NAD(P)-binding domain"/>
    <property type="match status" value="1"/>
</dbReference>
<dbReference type="Proteomes" id="UP000182486">
    <property type="component" value="Unassembled WGS sequence"/>
</dbReference>
<evidence type="ECO:0000256" key="1">
    <source>
        <dbReference type="ARBA" id="ARBA00001974"/>
    </source>
</evidence>
<evidence type="ECO:0000313" key="7">
    <source>
        <dbReference type="EMBL" id="OJF16174.1"/>
    </source>
</evidence>
<accession>A0A1K0GUI3</accession>
<keyword evidence="4" id="KW-1133">Transmembrane helix</keyword>
<protein>
    <submittedName>
        <fullName evidence="7">FAD-dependent monooxygenase</fullName>
    </submittedName>
</protein>
<dbReference type="Gene3D" id="3.30.9.10">
    <property type="entry name" value="D-Amino Acid Oxidase, subunit A, domain 2"/>
    <property type="match status" value="1"/>
</dbReference>
<keyword evidence="7" id="KW-0560">Oxidoreductase</keyword>
<dbReference type="AlphaFoldDB" id="A0A1K0GUI3"/>
<evidence type="ECO:0000313" key="6">
    <source>
        <dbReference type="EMBL" id="OJF09555.1"/>
    </source>
</evidence>
<dbReference type="PANTHER" id="PTHR43004:SF19">
    <property type="entry name" value="BINDING MONOOXYGENASE, PUTATIVE (JCVI)-RELATED"/>
    <property type="match status" value="1"/>
</dbReference>
<dbReference type="EMBL" id="MEIA01000559">
    <property type="protein sequence ID" value="OJF09555.1"/>
    <property type="molecule type" value="Genomic_DNA"/>
</dbReference>
<feature type="domain" description="FAD-binding" evidence="5">
    <location>
        <begin position="11"/>
        <end position="363"/>
    </location>
</feature>
<evidence type="ECO:0000256" key="2">
    <source>
        <dbReference type="ARBA" id="ARBA00022630"/>
    </source>
</evidence>
<dbReference type="PANTHER" id="PTHR43004">
    <property type="entry name" value="TRK SYSTEM POTASSIUM UPTAKE PROTEIN"/>
    <property type="match status" value="1"/>
</dbReference>
<keyword evidence="4" id="KW-0472">Membrane</keyword>
<keyword evidence="8" id="KW-1185">Reference proteome</keyword>
<dbReference type="Pfam" id="PF21274">
    <property type="entry name" value="Rng_hyd_C"/>
    <property type="match status" value="1"/>
</dbReference>
<keyword evidence="3" id="KW-0274">FAD</keyword>
<evidence type="ECO:0000256" key="4">
    <source>
        <dbReference type="SAM" id="Phobius"/>
    </source>
</evidence>
<organism evidence="7 8">
    <name type="scientific">Couchioplanes caeruleus subsp. caeruleus</name>
    <dbReference type="NCBI Taxonomy" id="56427"/>
    <lineage>
        <taxon>Bacteria</taxon>
        <taxon>Bacillati</taxon>
        <taxon>Actinomycetota</taxon>
        <taxon>Actinomycetes</taxon>
        <taxon>Micromonosporales</taxon>
        <taxon>Micromonosporaceae</taxon>
        <taxon>Couchioplanes</taxon>
    </lineage>
</organism>
<evidence type="ECO:0000259" key="5">
    <source>
        <dbReference type="Pfam" id="PF01494"/>
    </source>
</evidence>
<name>A0A1K0GUI3_9ACTN</name>
<comment type="caution">
    <text evidence="7">The sequence shown here is derived from an EMBL/GenBank/DDBJ whole genome shotgun (WGS) entry which is preliminary data.</text>
</comment>
<dbReference type="InterPro" id="IPR002938">
    <property type="entry name" value="FAD-bd"/>
</dbReference>